<comment type="caution">
    <text evidence="2">The sequence shown here is derived from an EMBL/GenBank/DDBJ whole genome shotgun (WGS) entry which is preliminary data.</text>
</comment>
<dbReference type="PANTHER" id="PTHR21310">
    <property type="entry name" value="AMINOGLYCOSIDE PHOSPHOTRANSFERASE-RELATED-RELATED"/>
    <property type="match status" value="1"/>
</dbReference>
<proteinExistence type="predicted"/>
<dbReference type="InterPro" id="IPR046670">
    <property type="entry name" value="DUF6540"/>
</dbReference>
<sequence length="488" mass="55866">MGLSWPSPLHAIRRCWTCVPDALRVAIYHLVLRFSKWWYGNKYQYIQKTPFGVYIKWGFIIRGHHRVREHEAAALQLVEAYTTIPAPRLIDYIKTDKATYLVMTTVPGDEAFAVLSGLDKGQKAALSAELRSAVSQLRRIPNPHQHAICNAMGGQVKDVRIWKNYAGPFRSETELNDYNCQLARQIKEELADTFLRKHKLYFSHADLNTTNVMIKDGKFSGIVDFDFAGWWPEYWEYTKALYIRGDRYMWREIIEDAFHEDYSQELYAEEKLWDFTSPWQAFACNHLAPTGAAPQERISAGASFTARKLSSGLALSHDIQVIKINFVRVTMNREVINYANHTIYLLLSHLPGQNRYHVGIYISLNGDVGLVYHATGFSGNYSYDGHISENIQHSTEIRLAMIIGHVKETQLDMIDHQIMPGVPVRNDDSSFTCWSWVKQALRDLRQAGVVSFSCEADDIETEARTFVRGVESRGQVGNDRVITSRLCS</sequence>
<protein>
    <recommendedName>
        <fullName evidence="1">Aminoglycoside phosphotransferase domain-containing protein</fullName>
    </recommendedName>
</protein>
<evidence type="ECO:0000313" key="3">
    <source>
        <dbReference type="Proteomes" id="UP000327013"/>
    </source>
</evidence>
<dbReference type="Proteomes" id="UP000327013">
    <property type="component" value="Unassembled WGS sequence"/>
</dbReference>
<dbReference type="OrthoDB" id="5424973at2759"/>
<dbReference type="EMBL" id="VIBQ01000016">
    <property type="protein sequence ID" value="KAB8356387.1"/>
    <property type="molecule type" value="Genomic_DNA"/>
</dbReference>
<dbReference type="InterPro" id="IPR011009">
    <property type="entry name" value="Kinase-like_dom_sf"/>
</dbReference>
<gene>
    <name evidence="2" type="ORF">FH972_023970</name>
</gene>
<name>A0A5N6KX68_9ROSI</name>
<dbReference type="PANTHER" id="PTHR21310:SF58">
    <property type="entry name" value="AMINOGLYCOSIDE PHOSPHOTRANSFERASE DOMAIN-CONTAINING PROTEIN"/>
    <property type="match status" value="1"/>
</dbReference>
<accession>A0A5N6KX68</accession>
<keyword evidence="3" id="KW-1185">Reference proteome</keyword>
<evidence type="ECO:0000259" key="1">
    <source>
        <dbReference type="Pfam" id="PF01636"/>
    </source>
</evidence>
<feature type="domain" description="Aminoglycoside phosphotransferase" evidence="1">
    <location>
        <begin position="68"/>
        <end position="266"/>
    </location>
</feature>
<reference evidence="2 3" key="1">
    <citation type="submission" date="2019-06" db="EMBL/GenBank/DDBJ databases">
        <title>A chromosomal-level reference genome of Carpinus fangiana (Coryloideae, Betulaceae).</title>
        <authorList>
            <person name="Yang X."/>
            <person name="Wang Z."/>
            <person name="Zhang L."/>
            <person name="Hao G."/>
            <person name="Liu J."/>
            <person name="Yang Y."/>
        </authorList>
    </citation>
    <scope>NUCLEOTIDE SEQUENCE [LARGE SCALE GENOMIC DNA]</scope>
    <source>
        <strain evidence="2">Cfa_2016G</strain>
        <tissue evidence="2">Leaf</tissue>
    </source>
</reference>
<dbReference type="InterPro" id="IPR051678">
    <property type="entry name" value="AGP_Transferase"/>
</dbReference>
<dbReference type="Pfam" id="PF20174">
    <property type="entry name" value="DUF6540"/>
    <property type="match status" value="1"/>
</dbReference>
<dbReference type="Gene3D" id="3.90.1200.10">
    <property type="match status" value="1"/>
</dbReference>
<dbReference type="CDD" id="cd05120">
    <property type="entry name" value="APH_ChoK_like"/>
    <property type="match status" value="1"/>
</dbReference>
<evidence type="ECO:0000313" key="2">
    <source>
        <dbReference type="EMBL" id="KAB8356387.1"/>
    </source>
</evidence>
<dbReference type="SUPFAM" id="SSF56112">
    <property type="entry name" value="Protein kinase-like (PK-like)"/>
    <property type="match status" value="1"/>
</dbReference>
<dbReference type="InterPro" id="IPR002575">
    <property type="entry name" value="Aminoglycoside_PTrfase"/>
</dbReference>
<dbReference type="Pfam" id="PF01636">
    <property type="entry name" value="APH"/>
    <property type="match status" value="1"/>
</dbReference>
<dbReference type="AlphaFoldDB" id="A0A5N6KX68"/>
<organism evidence="2 3">
    <name type="scientific">Carpinus fangiana</name>
    <dbReference type="NCBI Taxonomy" id="176857"/>
    <lineage>
        <taxon>Eukaryota</taxon>
        <taxon>Viridiplantae</taxon>
        <taxon>Streptophyta</taxon>
        <taxon>Embryophyta</taxon>
        <taxon>Tracheophyta</taxon>
        <taxon>Spermatophyta</taxon>
        <taxon>Magnoliopsida</taxon>
        <taxon>eudicotyledons</taxon>
        <taxon>Gunneridae</taxon>
        <taxon>Pentapetalae</taxon>
        <taxon>rosids</taxon>
        <taxon>fabids</taxon>
        <taxon>Fagales</taxon>
        <taxon>Betulaceae</taxon>
        <taxon>Carpinus</taxon>
    </lineage>
</organism>